<protein>
    <submittedName>
        <fullName evidence="2">Uncharacterized protein</fullName>
    </submittedName>
</protein>
<feature type="transmembrane region" description="Helical" evidence="1">
    <location>
        <begin position="95"/>
        <end position="114"/>
    </location>
</feature>
<gene>
    <name evidence="2" type="ORF">VP352_00015</name>
</gene>
<dbReference type="AlphaFoldDB" id="A0A7M1WD92"/>
<feature type="transmembrane region" description="Helical" evidence="1">
    <location>
        <begin position="165"/>
        <end position="183"/>
    </location>
</feature>
<evidence type="ECO:0000256" key="1">
    <source>
        <dbReference type="SAM" id="Phobius"/>
    </source>
</evidence>
<feature type="transmembrane region" description="Helical" evidence="1">
    <location>
        <begin position="134"/>
        <end position="153"/>
    </location>
</feature>
<feature type="transmembrane region" description="Helical" evidence="1">
    <location>
        <begin position="250"/>
        <end position="272"/>
    </location>
</feature>
<feature type="transmembrane region" description="Helical" evidence="1">
    <location>
        <begin position="6"/>
        <end position="22"/>
    </location>
</feature>
<feature type="transmembrane region" description="Helical" evidence="1">
    <location>
        <begin position="284"/>
        <end position="302"/>
    </location>
</feature>
<dbReference type="EMBL" id="MT898282">
    <property type="protein sequence ID" value="QOS24951.1"/>
    <property type="molecule type" value="Genomic_DNA"/>
</dbReference>
<feature type="transmembrane region" description="Helical" evidence="1">
    <location>
        <begin position="189"/>
        <end position="206"/>
    </location>
</feature>
<evidence type="ECO:0000313" key="2">
    <source>
        <dbReference type="EMBL" id="QOS24951.1"/>
    </source>
</evidence>
<feature type="transmembrane region" description="Helical" evidence="1">
    <location>
        <begin position="226"/>
        <end position="244"/>
    </location>
</feature>
<sequence>MNVFYFAIVTSFFSLLFSSLISEGLYKKILLFFGISIYCLLIAFKGQAGSDTDLYYIAYSNYANDYKSFYMAGGFSEIGFWLINYFGFFSGFSFVYVNIVSAIFVFFSLYLVGVKKNPLLLLFYIPFVGFNIDFSTIRFSIAFHCFVILFLLFDRPFFSSVISGFFHKFGFLFFSVNFINISLKKLKGIHYFFFLIVLAPIGYYFYTEFIERYLAYGSQFVFRDGFSFLLQSFLVLFICCLARFPVKNSIAIFLISMIPVGFRICGILILVSDLKKSSIIFNKVILYFILIFFFFAKLISFTNASLSIDGHKSIILHYSNFFI</sequence>
<name>A0A7M1WD92_VIBPH</name>
<keyword evidence="1" id="KW-0812">Transmembrane</keyword>
<keyword evidence="1" id="KW-1133">Transmembrane helix</keyword>
<feature type="transmembrane region" description="Helical" evidence="1">
    <location>
        <begin position="68"/>
        <end position="88"/>
    </location>
</feature>
<organism evidence="2">
    <name type="scientific">Vibrio parahaemolyticus</name>
    <dbReference type="NCBI Taxonomy" id="670"/>
    <lineage>
        <taxon>Bacteria</taxon>
        <taxon>Pseudomonadati</taxon>
        <taxon>Pseudomonadota</taxon>
        <taxon>Gammaproteobacteria</taxon>
        <taxon>Vibrionales</taxon>
        <taxon>Vibrionaceae</taxon>
        <taxon>Vibrio</taxon>
    </lineage>
</organism>
<proteinExistence type="predicted"/>
<keyword evidence="1" id="KW-0472">Membrane</keyword>
<accession>A0A7M1WD92</accession>
<feature type="transmembrane region" description="Helical" evidence="1">
    <location>
        <begin position="29"/>
        <end position="48"/>
    </location>
</feature>
<reference evidence="2" key="1">
    <citation type="submission" date="2020-08" db="EMBL/GenBank/DDBJ databases">
        <title>Genetic structure, function and evolution of capsule biosynthesis loci in Vibrio parahaemolyticus.</title>
        <authorList>
            <person name="Li L."/>
            <person name="Bian S."/>
        </authorList>
    </citation>
    <scope>NUCLEOTIDE SEQUENCE</scope>
    <source>
        <strain evidence="2">VP352</strain>
    </source>
</reference>